<dbReference type="GO" id="GO:0005332">
    <property type="term" value="F:gamma-aminobutyric acid:sodium:chloride symporter activity"/>
    <property type="evidence" value="ECO:0007669"/>
    <property type="project" value="TreeGrafter"/>
</dbReference>
<organism evidence="7 8">
    <name type="scientific">Elysia crispata</name>
    <name type="common">lettuce slug</name>
    <dbReference type="NCBI Taxonomy" id="231223"/>
    <lineage>
        <taxon>Eukaryota</taxon>
        <taxon>Metazoa</taxon>
        <taxon>Spiralia</taxon>
        <taxon>Lophotrochozoa</taxon>
        <taxon>Mollusca</taxon>
        <taxon>Gastropoda</taxon>
        <taxon>Heterobranchia</taxon>
        <taxon>Euthyneura</taxon>
        <taxon>Panpulmonata</taxon>
        <taxon>Sacoglossa</taxon>
        <taxon>Placobranchoidea</taxon>
        <taxon>Plakobranchidae</taxon>
        <taxon>Elysia</taxon>
    </lineage>
</organism>
<evidence type="ECO:0000313" key="7">
    <source>
        <dbReference type="EMBL" id="KAK3784732.1"/>
    </source>
</evidence>
<dbReference type="PANTHER" id="PTHR11616:SF325">
    <property type="entry name" value="TRANSPORTER"/>
    <property type="match status" value="1"/>
</dbReference>
<dbReference type="InterPro" id="IPR000175">
    <property type="entry name" value="Na/ntran_symport"/>
</dbReference>
<dbReference type="PROSITE" id="PS50267">
    <property type="entry name" value="NA_NEUROTRAN_SYMP_3"/>
    <property type="match status" value="1"/>
</dbReference>
<dbReference type="EMBL" id="JAWDGP010002216">
    <property type="protein sequence ID" value="KAK3784732.1"/>
    <property type="molecule type" value="Genomic_DNA"/>
</dbReference>
<name>A0AAE1ABW4_9GAST</name>
<gene>
    <name evidence="7" type="ORF">RRG08_032185</name>
</gene>
<dbReference type="PANTHER" id="PTHR11616">
    <property type="entry name" value="SODIUM/CHLORIDE DEPENDENT TRANSPORTER"/>
    <property type="match status" value="1"/>
</dbReference>
<evidence type="ECO:0000256" key="2">
    <source>
        <dbReference type="ARBA" id="ARBA00022448"/>
    </source>
</evidence>
<evidence type="ECO:0000256" key="5">
    <source>
        <dbReference type="ARBA" id="ARBA00023136"/>
    </source>
</evidence>
<keyword evidence="8" id="KW-1185">Reference proteome</keyword>
<proteinExistence type="predicted"/>
<evidence type="ECO:0000256" key="3">
    <source>
        <dbReference type="ARBA" id="ARBA00022692"/>
    </source>
</evidence>
<dbReference type="SUPFAM" id="SSF161070">
    <property type="entry name" value="SNF-like"/>
    <property type="match status" value="1"/>
</dbReference>
<evidence type="ECO:0000313" key="8">
    <source>
        <dbReference type="Proteomes" id="UP001283361"/>
    </source>
</evidence>
<accession>A0AAE1ABW4</accession>
<reference evidence="7" key="1">
    <citation type="journal article" date="2023" name="G3 (Bethesda)">
        <title>A reference genome for the long-term kleptoplast-retaining sea slug Elysia crispata morphotype clarki.</title>
        <authorList>
            <person name="Eastman K.E."/>
            <person name="Pendleton A.L."/>
            <person name="Shaikh M.A."/>
            <person name="Suttiyut T."/>
            <person name="Ogas R."/>
            <person name="Tomko P."/>
            <person name="Gavelis G."/>
            <person name="Widhalm J.R."/>
            <person name="Wisecaver J.H."/>
        </authorList>
    </citation>
    <scope>NUCLEOTIDE SEQUENCE</scope>
    <source>
        <strain evidence="7">ECLA1</strain>
    </source>
</reference>
<evidence type="ECO:0000256" key="4">
    <source>
        <dbReference type="ARBA" id="ARBA00022989"/>
    </source>
</evidence>
<dbReference type="GO" id="GO:0005886">
    <property type="term" value="C:plasma membrane"/>
    <property type="evidence" value="ECO:0007669"/>
    <property type="project" value="TreeGrafter"/>
</dbReference>
<protein>
    <submittedName>
        <fullName evidence="7">Uncharacterized protein</fullName>
    </submittedName>
</protein>
<sequence length="294" mass="33389">MQFDWCIGTAISRSLTGFGVKLDKLWLQDASLLCQYFCLHKLTGDHAAVSEPRGCVEQIYRDGANLFLIFVGVEGVVTTVVDQYPKLLRKGYRKEIFIAVCCCAMFLVGLSMVTNGGMYVFQIFDYYSGSRIILLVAFFELVAISYVYGIRRFYDNVLMMTVFVLSAIDYTDLTYKRPNNRVYTYPEWGISVGWSMAAFSVIWIPIVAMYKWIKNGASLKVLRLLLVPYHLEPHQKRAQDQFERTLYDLEQEKRGIHAPPEGGARYITQSSSVNLGYTGPEDPNVGAASIYNKS</sequence>
<evidence type="ECO:0000256" key="6">
    <source>
        <dbReference type="SAM" id="Phobius"/>
    </source>
</evidence>
<keyword evidence="4 6" id="KW-1133">Transmembrane helix</keyword>
<feature type="transmembrane region" description="Helical" evidence="6">
    <location>
        <begin position="193"/>
        <end position="213"/>
    </location>
</feature>
<dbReference type="InterPro" id="IPR037272">
    <property type="entry name" value="SNS_sf"/>
</dbReference>
<keyword evidence="3 6" id="KW-0812">Transmembrane</keyword>
<dbReference type="Proteomes" id="UP001283361">
    <property type="component" value="Unassembled WGS sequence"/>
</dbReference>
<dbReference type="Pfam" id="PF00209">
    <property type="entry name" value="SNF"/>
    <property type="match status" value="1"/>
</dbReference>
<keyword evidence="2" id="KW-0813">Transport</keyword>
<feature type="transmembrane region" description="Helical" evidence="6">
    <location>
        <begin position="96"/>
        <end position="120"/>
    </location>
</feature>
<keyword evidence="5 6" id="KW-0472">Membrane</keyword>
<evidence type="ECO:0000256" key="1">
    <source>
        <dbReference type="ARBA" id="ARBA00004141"/>
    </source>
</evidence>
<comment type="subcellular location">
    <subcellularLocation>
        <location evidence="1">Membrane</location>
        <topology evidence="1">Multi-pass membrane protein</topology>
    </subcellularLocation>
</comment>
<feature type="transmembrane region" description="Helical" evidence="6">
    <location>
        <begin position="132"/>
        <end position="150"/>
    </location>
</feature>
<comment type="caution">
    <text evidence="7">The sequence shown here is derived from an EMBL/GenBank/DDBJ whole genome shotgun (WGS) entry which is preliminary data.</text>
</comment>
<dbReference type="AlphaFoldDB" id="A0AAE1ABW4"/>